<sequence>MNTASTLAPLLFNLYGSCTRTECWTQALDLLCDELGAKAAAVYCVSFDDQRAVPYWMSYNSRFDSDSYQAAIADDHNPRLEARRLRQRSGTDGLGSDDTLFSPSEYSARAQLQRRFADIGLGRFIGAIAPLDTDRYFTVALFREPEDPHEYSEAQRQMLSALLPHFVQATQLSETMTQGRFAATLVDGHLERWPCALVLCDTQGQVQWLNRQAKTLLYRGAGLQVRNGELRAGLPDTQKRLAEACQEALQRDSATYLALETLQGRLQLALQPVTPAHESSASYLLISIATEDQTGLVPPDALRALFDLTEAEAQLASALVAGMTVEQYAQKRGVTVGTARYQLNQVLVKSGARRQADLVRRVLNSAAAHLAVLGQHMEPDA</sequence>
<reference evidence="2 3" key="1">
    <citation type="submission" date="2015-04" db="EMBL/GenBank/DDBJ databases">
        <title>Genome sequence of Kerstersia gyiorum CG1.</title>
        <authorList>
            <person name="Greninger A.L."/>
            <person name="Kozyreva V."/>
            <person name="Chaturvedi V."/>
        </authorList>
    </citation>
    <scope>NUCLEOTIDE SEQUENCE [LARGE SCALE GENOMIC DNA]</scope>
    <source>
        <strain evidence="2 3">CG1</strain>
    </source>
</reference>
<comment type="caution">
    <text evidence="2">The sequence shown here is derived from an EMBL/GenBank/DDBJ whole genome shotgun (WGS) entry which is preliminary data.</text>
</comment>
<protein>
    <recommendedName>
        <fullName evidence="1">HTH luxR-type domain-containing protein</fullName>
    </recommendedName>
</protein>
<dbReference type="AlphaFoldDB" id="A0A171KVD1"/>
<dbReference type="SUPFAM" id="SSF46894">
    <property type="entry name" value="C-terminal effector domain of the bipartite response regulators"/>
    <property type="match status" value="1"/>
</dbReference>
<dbReference type="Gene3D" id="1.10.10.10">
    <property type="entry name" value="Winged helix-like DNA-binding domain superfamily/Winged helix DNA-binding domain"/>
    <property type="match status" value="1"/>
</dbReference>
<dbReference type="Proteomes" id="UP000078084">
    <property type="component" value="Unassembled WGS sequence"/>
</dbReference>
<dbReference type="PATRIC" id="fig|206506.3.peg.94"/>
<dbReference type="STRING" id="206506.AAV32_00330"/>
<name>A0A171KVD1_9BURK</name>
<dbReference type="GO" id="GO:0003677">
    <property type="term" value="F:DNA binding"/>
    <property type="evidence" value="ECO:0007669"/>
    <property type="project" value="InterPro"/>
</dbReference>
<proteinExistence type="predicted"/>
<organism evidence="2 3">
    <name type="scientific">Kerstersia gyiorum</name>
    <dbReference type="NCBI Taxonomy" id="206506"/>
    <lineage>
        <taxon>Bacteria</taxon>
        <taxon>Pseudomonadati</taxon>
        <taxon>Pseudomonadota</taxon>
        <taxon>Betaproteobacteria</taxon>
        <taxon>Burkholderiales</taxon>
        <taxon>Alcaligenaceae</taxon>
        <taxon>Kerstersia</taxon>
    </lineage>
</organism>
<dbReference type="InterPro" id="IPR000792">
    <property type="entry name" value="Tscrpt_reg_LuxR_C"/>
</dbReference>
<gene>
    <name evidence="2" type="ORF">AAV32_00330</name>
</gene>
<evidence type="ECO:0000313" key="3">
    <source>
        <dbReference type="Proteomes" id="UP000078084"/>
    </source>
</evidence>
<dbReference type="GO" id="GO:0006355">
    <property type="term" value="P:regulation of DNA-templated transcription"/>
    <property type="evidence" value="ECO:0007669"/>
    <property type="project" value="InterPro"/>
</dbReference>
<evidence type="ECO:0000259" key="1">
    <source>
        <dbReference type="SMART" id="SM00421"/>
    </source>
</evidence>
<dbReference type="RefSeq" id="WP_068366294.1">
    <property type="nucleotide sequence ID" value="NZ_JANKLF010000002.1"/>
</dbReference>
<dbReference type="SMART" id="SM00421">
    <property type="entry name" value="HTH_LUXR"/>
    <property type="match status" value="1"/>
</dbReference>
<dbReference type="EMBL" id="LBNE01000001">
    <property type="protein sequence ID" value="KKO72848.1"/>
    <property type="molecule type" value="Genomic_DNA"/>
</dbReference>
<dbReference type="InterPro" id="IPR016032">
    <property type="entry name" value="Sig_transdc_resp-reg_C-effctor"/>
</dbReference>
<accession>A0A171KVD1</accession>
<feature type="domain" description="HTH luxR-type" evidence="1">
    <location>
        <begin position="305"/>
        <end position="362"/>
    </location>
</feature>
<keyword evidence="3" id="KW-1185">Reference proteome</keyword>
<evidence type="ECO:0000313" key="2">
    <source>
        <dbReference type="EMBL" id="KKO72848.1"/>
    </source>
</evidence>
<dbReference type="InterPro" id="IPR036388">
    <property type="entry name" value="WH-like_DNA-bd_sf"/>
</dbReference>